<feature type="region of interest" description="Disordered" evidence="1">
    <location>
        <begin position="1"/>
        <end position="41"/>
    </location>
</feature>
<gene>
    <name evidence="2" type="ORF">EGYM00163_LOCUS36720</name>
</gene>
<name>A0A7S4G4Z8_9EUGL</name>
<protein>
    <submittedName>
        <fullName evidence="2">Uncharacterized protein</fullName>
    </submittedName>
</protein>
<evidence type="ECO:0000256" key="1">
    <source>
        <dbReference type="SAM" id="MobiDB-lite"/>
    </source>
</evidence>
<dbReference type="EMBL" id="HBJA01106304">
    <property type="protein sequence ID" value="CAE0825471.1"/>
    <property type="molecule type" value="Transcribed_RNA"/>
</dbReference>
<accession>A0A7S4G4Z8</accession>
<dbReference type="AlphaFoldDB" id="A0A7S4G4Z8"/>
<proteinExistence type="predicted"/>
<sequence length="118" mass="12330">MLGTPSGPAPRRHQHVPFPEVLAPPIDSHGTPPLEEGGTPVCQGGFPLPLCPKTGIVPCRTATTPSDRDRVLGTTWAAAGACYERTTGNSTVQLKKKESDQDSGCGQVRALGKGCILK</sequence>
<reference evidence="2" key="1">
    <citation type="submission" date="2021-01" db="EMBL/GenBank/DDBJ databases">
        <authorList>
            <person name="Corre E."/>
            <person name="Pelletier E."/>
            <person name="Niang G."/>
            <person name="Scheremetjew M."/>
            <person name="Finn R."/>
            <person name="Kale V."/>
            <person name="Holt S."/>
            <person name="Cochrane G."/>
            <person name="Meng A."/>
            <person name="Brown T."/>
            <person name="Cohen L."/>
        </authorList>
    </citation>
    <scope>NUCLEOTIDE SEQUENCE</scope>
    <source>
        <strain evidence="2">CCMP1594</strain>
    </source>
</reference>
<organism evidence="2">
    <name type="scientific">Eutreptiella gymnastica</name>
    <dbReference type="NCBI Taxonomy" id="73025"/>
    <lineage>
        <taxon>Eukaryota</taxon>
        <taxon>Discoba</taxon>
        <taxon>Euglenozoa</taxon>
        <taxon>Euglenida</taxon>
        <taxon>Spirocuta</taxon>
        <taxon>Euglenophyceae</taxon>
        <taxon>Eutreptiales</taxon>
        <taxon>Eutreptiaceae</taxon>
        <taxon>Eutreptiella</taxon>
    </lineage>
</organism>
<evidence type="ECO:0000313" key="2">
    <source>
        <dbReference type="EMBL" id="CAE0825471.1"/>
    </source>
</evidence>